<evidence type="ECO:0000313" key="1">
    <source>
        <dbReference type="EMBL" id="QEJ98750.1"/>
    </source>
</evidence>
<sequence>MTAVINENTRKKYLALIHIQKARAALTDEEYTNFLLSTTGVDSASKIKTPEDFRRAISGLNKILIAKGLEPLERRRSKDDAFLNAIKTRANAVLGSGAEKRLSGFLNKMGKASLEDCSPHELRRVMGFITNIERKG</sequence>
<dbReference type="RefSeq" id="WP_148879124.1">
    <property type="nucleotide sequence ID" value="NZ_CP042813.1"/>
</dbReference>
<proteinExistence type="predicted"/>
<protein>
    <recommendedName>
        <fullName evidence="3">DUF1018 domain-containing protein</fullName>
    </recommendedName>
</protein>
<gene>
    <name evidence="1" type="ORF">FUT82_12590</name>
</gene>
<dbReference type="Proteomes" id="UP000323594">
    <property type="component" value="Chromosome"/>
</dbReference>
<dbReference type="AlphaFoldDB" id="A0AAE6IUV4"/>
<evidence type="ECO:0008006" key="3">
    <source>
        <dbReference type="Google" id="ProtNLM"/>
    </source>
</evidence>
<dbReference type="EMBL" id="CP042817">
    <property type="protein sequence ID" value="QEJ98750.1"/>
    <property type="molecule type" value="Genomic_DNA"/>
</dbReference>
<accession>A0AAE6IUV4</accession>
<organism evidence="1 2">
    <name type="scientific">Treponema phagedenis</name>
    <dbReference type="NCBI Taxonomy" id="162"/>
    <lineage>
        <taxon>Bacteria</taxon>
        <taxon>Pseudomonadati</taxon>
        <taxon>Spirochaetota</taxon>
        <taxon>Spirochaetia</taxon>
        <taxon>Spirochaetales</taxon>
        <taxon>Treponemataceae</taxon>
        <taxon>Treponema</taxon>
    </lineage>
</organism>
<name>A0AAE6IUV4_TREPH</name>
<reference evidence="1 2" key="1">
    <citation type="submission" date="2019-08" db="EMBL/GenBank/DDBJ databases">
        <authorList>
            <person name="Kuhnert P."/>
        </authorList>
    </citation>
    <scope>NUCLEOTIDE SEQUENCE [LARGE SCALE GENOMIC DNA]</scope>
    <source>
        <strain evidence="1 2">B36.5</strain>
    </source>
</reference>
<evidence type="ECO:0000313" key="2">
    <source>
        <dbReference type="Proteomes" id="UP000323594"/>
    </source>
</evidence>